<dbReference type="AlphaFoldDB" id="A0A410Q9G3"/>
<feature type="transmembrane region" description="Helical" evidence="1">
    <location>
        <begin position="9"/>
        <end position="26"/>
    </location>
</feature>
<evidence type="ECO:0000313" key="2">
    <source>
        <dbReference type="EMBL" id="QAT60606.1"/>
    </source>
</evidence>
<keyword evidence="1" id="KW-0812">Transmembrane</keyword>
<proteinExistence type="predicted"/>
<organism evidence="2 3">
    <name type="scientific">Acidilutibacter cellobiosedens</name>
    <dbReference type="NCBI Taxonomy" id="2507161"/>
    <lineage>
        <taxon>Bacteria</taxon>
        <taxon>Bacillati</taxon>
        <taxon>Bacillota</taxon>
        <taxon>Tissierellia</taxon>
        <taxon>Tissierellales</taxon>
        <taxon>Acidilutibacteraceae</taxon>
        <taxon>Acidilutibacter</taxon>
    </lineage>
</organism>
<sequence>MVNKRDKSIIYIVLCFIILVFVIKFIRSIKTDKSINDILNRWQPDIQLSNYVVKDYTKSKSGWYGERLTIITLESKSALKDEEYKTKTPPSGFIDDVLNVQEQFGIYKISSYELMNLKGWEKRIKKKYSNSAEQYNDEFYMVIDINGNKKGKYYEKVYLIENLNVLDMERYRN</sequence>
<dbReference type="Proteomes" id="UP000287969">
    <property type="component" value="Chromosome"/>
</dbReference>
<name>A0A410Q9G3_9FIRM</name>
<protein>
    <submittedName>
        <fullName evidence="2">Uncharacterized protein</fullName>
    </submittedName>
</protein>
<evidence type="ECO:0000256" key="1">
    <source>
        <dbReference type="SAM" id="Phobius"/>
    </source>
</evidence>
<gene>
    <name evidence="2" type="ORF">EQM13_02960</name>
</gene>
<keyword evidence="1" id="KW-0472">Membrane</keyword>
<accession>A0A410Q9G3</accession>
<keyword evidence="3" id="KW-1185">Reference proteome</keyword>
<dbReference type="RefSeq" id="WP_114219641.1">
    <property type="nucleotide sequence ID" value="NZ_CP035282.1"/>
</dbReference>
<dbReference type="EMBL" id="CP035282">
    <property type="protein sequence ID" value="QAT60606.1"/>
    <property type="molecule type" value="Genomic_DNA"/>
</dbReference>
<evidence type="ECO:0000313" key="3">
    <source>
        <dbReference type="Proteomes" id="UP000287969"/>
    </source>
</evidence>
<keyword evidence="1" id="KW-1133">Transmembrane helix</keyword>
<reference evidence="3" key="1">
    <citation type="submission" date="2019-01" db="EMBL/GenBank/DDBJ databases">
        <title>Draft genomes of a novel of Sporanaerobacter strains.</title>
        <authorList>
            <person name="Ma S."/>
        </authorList>
    </citation>
    <scope>NUCLEOTIDE SEQUENCE [LARGE SCALE GENOMIC DNA]</scope>
    <source>
        <strain evidence="3">NJN-17</strain>
    </source>
</reference>
<dbReference type="KEGG" id="spoa:EQM13_02960"/>